<reference evidence="11 12" key="1">
    <citation type="submission" date="2021-01" db="EMBL/GenBank/DDBJ databases">
        <title>Whole genome shotgun sequence of Verrucosispora gifhornensis NBRC 16317.</title>
        <authorList>
            <person name="Komaki H."/>
            <person name="Tamura T."/>
        </authorList>
    </citation>
    <scope>NUCLEOTIDE SEQUENCE [LARGE SCALE GENOMIC DNA]</scope>
    <source>
        <strain evidence="11 12">NBRC 16317</strain>
    </source>
</reference>
<accession>A0ABQ4IEB6</accession>
<evidence type="ECO:0000313" key="12">
    <source>
        <dbReference type="Proteomes" id="UP000647860"/>
    </source>
</evidence>
<comment type="similarity">
    <text evidence="2 9">Belongs to the zinc-containing alcohol dehydrogenase family.</text>
</comment>
<comment type="cofactor">
    <cofactor evidence="1 9">
        <name>Zn(2+)</name>
        <dbReference type="ChEBI" id="CHEBI:29105"/>
    </cofactor>
</comment>
<dbReference type="SUPFAM" id="SSF50129">
    <property type="entry name" value="GroES-like"/>
    <property type="match status" value="1"/>
</dbReference>
<comment type="catalytic activity">
    <reaction evidence="8">
        <text>a primary alcohol + NAD(+) = an aldehyde + NADH + H(+)</text>
        <dbReference type="Rhea" id="RHEA:10736"/>
        <dbReference type="ChEBI" id="CHEBI:15378"/>
        <dbReference type="ChEBI" id="CHEBI:15734"/>
        <dbReference type="ChEBI" id="CHEBI:17478"/>
        <dbReference type="ChEBI" id="CHEBI:57540"/>
        <dbReference type="ChEBI" id="CHEBI:57945"/>
        <dbReference type="EC" id="1.1.1.1"/>
    </reaction>
</comment>
<evidence type="ECO:0000313" key="11">
    <source>
        <dbReference type="EMBL" id="GIJ16258.1"/>
    </source>
</evidence>
<sequence>MRALRLPAWKSEPELVEVDEPTPGPGEVVVKIGGAGACHSDLHLMHDFEAGSLPWNPPFTLGHENAGWVHALGAGVTGLEIGQPVAVYGPWGCGACARCRVGAENYCENPAAAPIPGGGGGLGLDGGMAEYELVPDARLVVPLPEGLDPVLAAPLTDAGLTPYHAIRRSWPKLPPGSTAVVIGVGGLGHVGVQILKATTAARIIAVDTRDEALRLAEECGADQTLRSGEGTVEEIRSATGGRGADVVLDFVGADATMKMGAAAARTVGDLTIVGIGGGSLPVSFFSVPYEVSIQTTYWGSRPELIEVLDLGSRGLLAPKTTTFSLDDAMSAYRQMQDGTLEGRAVIVP</sequence>
<keyword evidence="6" id="KW-0560">Oxidoreductase</keyword>
<keyword evidence="4 9" id="KW-0479">Metal-binding</keyword>
<evidence type="ECO:0000256" key="8">
    <source>
        <dbReference type="ARBA" id="ARBA00049243"/>
    </source>
</evidence>
<evidence type="ECO:0000256" key="7">
    <source>
        <dbReference type="ARBA" id="ARBA00049164"/>
    </source>
</evidence>
<evidence type="ECO:0000256" key="4">
    <source>
        <dbReference type="ARBA" id="ARBA00022723"/>
    </source>
</evidence>
<dbReference type="CDD" id="cd05284">
    <property type="entry name" value="arabinose_DH_like"/>
    <property type="match status" value="1"/>
</dbReference>
<dbReference type="PANTHER" id="PTHR42940">
    <property type="entry name" value="ALCOHOL DEHYDROGENASE 1-RELATED"/>
    <property type="match status" value="1"/>
</dbReference>
<comment type="catalytic activity">
    <reaction evidence="7">
        <text>a secondary alcohol + NAD(+) = a ketone + NADH + H(+)</text>
        <dbReference type="Rhea" id="RHEA:10740"/>
        <dbReference type="ChEBI" id="CHEBI:15378"/>
        <dbReference type="ChEBI" id="CHEBI:17087"/>
        <dbReference type="ChEBI" id="CHEBI:35681"/>
        <dbReference type="ChEBI" id="CHEBI:57540"/>
        <dbReference type="ChEBI" id="CHEBI:57945"/>
        <dbReference type="EC" id="1.1.1.1"/>
    </reaction>
</comment>
<dbReference type="InterPro" id="IPR036291">
    <property type="entry name" value="NAD(P)-bd_dom_sf"/>
</dbReference>
<dbReference type="SMART" id="SM00829">
    <property type="entry name" value="PKS_ER"/>
    <property type="match status" value="1"/>
</dbReference>
<evidence type="ECO:0000256" key="3">
    <source>
        <dbReference type="ARBA" id="ARBA00013190"/>
    </source>
</evidence>
<evidence type="ECO:0000256" key="6">
    <source>
        <dbReference type="ARBA" id="ARBA00023002"/>
    </source>
</evidence>
<dbReference type="SUPFAM" id="SSF51735">
    <property type="entry name" value="NAD(P)-binding Rossmann-fold domains"/>
    <property type="match status" value="1"/>
</dbReference>
<protein>
    <recommendedName>
        <fullName evidence="3">alcohol dehydrogenase</fullName>
        <ecNumber evidence="3">1.1.1.1</ecNumber>
    </recommendedName>
</protein>
<dbReference type="InterPro" id="IPR013154">
    <property type="entry name" value="ADH-like_N"/>
</dbReference>
<comment type="caution">
    <text evidence="11">The sequence shown here is derived from an EMBL/GenBank/DDBJ whole genome shotgun (WGS) entry which is preliminary data.</text>
</comment>
<gene>
    <name evidence="11" type="ORF">Vgi01_29420</name>
</gene>
<dbReference type="EC" id="1.1.1.1" evidence="3"/>
<dbReference type="Gene3D" id="3.90.180.10">
    <property type="entry name" value="Medium-chain alcohol dehydrogenases, catalytic domain"/>
    <property type="match status" value="1"/>
</dbReference>
<evidence type="ECO:0000256" key="9">
    <source>
        <dbReference type="RuleBase" id="RU361277"/>
    </source>
</evidence>
<dbReference type="InterPro" id="IPR002328">
    <property type="entry name" value="ADH_Zn_CS"/>
</dbReference>
<dbReference type="Gene3D" id="3.40.50.720">
    <property type="entry name" value="NAD(P)-binding Rossmann-like Domain"/>
    <property type="match status" value="1"/>
</dbReference>
<proteinExistence type="inferred from homology"/>
<dbReference type="InterPro" id="IPR020843">
    <property type="entry name" value="ER"/>
</dbReference>
<dbReference type="Pfam" id="PF00107">
    <property type="entry name" value="ADH_zinc_N"/>
    <property type="match status" value="1"/>
</dbReference>
<keyword evidence="12" id="KW-1185">Reference proteome</keyword>
<keyword evidence="5 9" id="KW-0862">Zinc</keyword>
<feature type="domain" description="Enoyl reductase (ER)" evidence="10">
    <location>
        <begin position="2"/>
        <end position="346"/>
    </location>
</feature>
<dbReference type="PANTHER" id="PTHR42940:SF8">
    <property type="entry name" value="VACUOLAR PROTEIN SORTING-ASSOCIATED PROTEIN 11"/>
    <property type="match status" value="1"/>
</dbReference>
<dbReference type="Pfam" id="PF08240">
    <property type="entry name" value="ADH_N"/>
    <property type="match status" value="1"/>
</dbReference>
<evidence type="ECO:0000256" key="5">
    <source>
        <dbReference type="ARBA" id="ARBA00022833"/>
    </source>
</evidence>
<dbReference type="PROSITE" id="PS00059">
    <property type="entry name" value="ADH_ZINC"/>
    <property type="match status" value="1"/>
</dbReference>
<dbReference type="EMBL" id="BOPA01000020">
    <property type="protein sequence ID" value="GIJ16258.1"/>
    <property type="molecule type" value="Genomic_DNA"/>
</dbReference>
<name>A0ABQ4IEB6_9ACTN</name>
<dbReference type="InterPro" id="IPR011032">
    <property type="entry name" value="GroES-like_sf"/>
</dbReference>
<dbReference type="RefSeq" id="WP_204291390.1">
    <property type="nucleotide sequence ID" value="NZ_BAAAGZ010000010.1"/>
</dbReference>
<evidence type="ECO:0000259" key="10">
    <source>
        <dbReference type="SMART" id="SM00829"/>
    </source>
</evidence>
<organism evidence="11 12">
    <name type="scientific">Micromonospora gifhornensis</name>
    <dbReference type="NCBI Taxonomy" id="84594"/>
    <lineage>
        <taxon>Bacteria</taxon>
        <taxon>Bacillati</taxon>
        <taxon>Actinomycetota</taxon>
        <taxon>Actinomycetes</taxon>
        <taxon>Micromonosporales</taxon>
        <taxon>Micromonosporaceae</taxon>
        <taxon>Micromonospora</taxon>
    </lineage>
</organism>
<evidence type="ECO:0000256" key="2">
    <source>
        <dbReference type="ARBA" id="ARBA00008072"/>
    </source>
</evidence>
<evidence type="ECO:0000256" key="1">
    <source>
        <dbReference type="ARBA" id="ARBA00001947"/>
    </source>
</evidence>
<dbReference type="Proteomes" id="UP000647860">
    <property type="component" value="Unassembled WGS sequence"/>
</dbReference>
<dbReference type="InterPro" id="IPR013149">
    <property type="entry name" value="ADH-like_C"/>
</dbReference>